<feature type="domain" description="DUF4232" evidence="3">
    <location>
        <begin position="63"/>
        <end position="196"/>
    </location>
</feature>
<evidence type="ECO:0000313" key="5">
    <source>
        <dbReference type="Proteomes" id="UP001271274"/>
    </source>
</evidence>
<dbReference type="Pfam" id="PF14016">
    <property type="entry name" value="DUF4232"/>
    <property type="match status" value="1"/>
</dbReference>
<reference evidence="4 5" key="1">
    <citation type="journal article" date="2023" name="Microb. Genom.">
        <title>Mesoterricola silvestris gen. nov., sp. nov., Mesoterricola sediminis sp. nov., Geothrix oryzae sp. nov., Geothrix edaphica sp. nov., Geothrix rubra sp. nov., and Geothrix limicola sp. nov., six novel members of Acidobacteriota isolated from soils.</title>
        <authorList>
            <person name="Weisberg A.J."/>
            <person name="Pearce E."/>
            <person name="Kramer C.G."/>
            <person name="Chang J.H."/>
            <person name="Clarke C.R."/>
        </authorList>
    </citation>
    <scope>NUCLEOTIDE SEQUENCE [LARGE SCALE GENOMIC DNA]</scope>
    <source>
        <strain evidence="4 5">ID09-01A</strain>
    </source>
</reference>
<evidence type="ECO:0000259" key="3">
    <source>
        <dbReference type="Pfam" id="PF14016"/>
    </source>
</evidence>
<sequence>MTATNSTGNSMRTAPTAIAAALLAALTLTACGGGDGSDGGDGGGDGRTGPATATADSGKQGACTAAQAGFEVGPSSAAPAAGDEGAVPVTVTNKGKAACTLKGLAGVDLFAGDKSWALQPQEGASEDTEATLEAGQSMTFTIAYVRGVAGDTEKSAAVDQLKLTLPGDSKVSSFKWPDPEVAVKSESTLEATVGPFLPAGD</sequence>
<organism evidence="4 5">
    <name type="scientific">Streptomyces europaeiscabiei</name>
    <dbReference type="NCBI Taxonomy" id="146819"/>
    <lineage>
        <taxon>Bacteria</taxon>
        <taxon>Bacillati</taxon>
        <taxon>Actinomycetota</taxon>
        <taxon>Actinomycetes</taxon>
        <taxon>Kitasatosporales</taxon>
        <taxon>Streptomycetaceae</taxon>
        <taxon>Streptomyces</taxon>
    </lineage>
</organism>
<evidence type="ECO:0000313" key="4">
    <source>
        <dbReference type="EMBL" id="MDX3706160.1"/>
    </source>
</evidence>
<evidence type="ECO:0000256" key="2">
    <source>
        <dbReference type="SAM" id="SignalP"/>
    </source>
</evidence>
<dbReference type="EMBL" id="JARAYU010000024">
    <property type="protein sequence ID" value="MDX3706160.1"/>
    <property type="molecule type" value="Genomic_DNA"/>
</dbReference>
<keyword evidence="2" id="KW-0732">Signal</keyword>
<comment type="caution">
    <text evidence="4">The sequence shown here is derived from an EMBL/GenBank/DDBJ whole genome shotgun (WGS) entry which is preliminary data.</text>
</comment>
<name>A0ABU4NX95_9ACTN</name>
<dbReference type="InterPro" id="IPR025326">
    <property type="entry name" value="DUF4232"/>
</dbReference>
<proteinExistence type="predicted"/>
<accession>A0ABU4NX95</accession>
<evidence type="ECO:0000256" key="1">
    <source>
        <dbReference type="SAM" id="MobiDB-lite"/>
    </source>
</evidence>
<feature type="chain" id="PRO_5047062890" evidence="2">
    <location>
        <begin position="31"/>
        <end position="201"/>
    </location>
</feature>
<keyword evidence="5" id="KW-1185">Reference proteome</keyword>
<gene>
    <name evidence="4" type="ORF">PV662_41885</name>
</gene>
<protein>
    <submittedName>
        <fullName evidence="4">DUF4232 domain-containing protein</fullName>
    </submittedName>
</protein>
<feature type="region of interest" description="Disordered" evidence="1">
    <location>
        <begin position="39"/>
        <end position="60"/>
    </location>
</feature>
<dbReference type="RefSeq" id="WP_234361104.1">
    <property type="nucleotide sequence ID" value="NZ_JARAUR010000552.1"/>
</dbReference>
<dbReference type="Proteomes" id="UP001271274">
    <property type="component" value="Unassembled WGS sequence"/>
</dbReference>
<feature type="signal peptide" evidence="2">
    <location>
        <begin position="1"/>
        <end position="30"/>
    </location>
</feature>